<gene>
    <name evidence="9" type="primary">LEFTY2</name>
    <name evidence="9" type="ORF">AMEX_G17665</name>
</gene>
<dbReference type="Pfam" id="PF00019">
    <property type="entry name" value="TGF_beta"/>
    <property type="match status" value="1"/>
</dbReference>
<dbReference type="InterPro" id="IPR017948">
    <property type="entry name" value="TGFb_CS"/>
</dbReference>
<keyword evidence="6" id="KW-0217">Developmental protein</keyword>
<dbReference type="InterPro" id="IPR029034">
    <property type="entry name" value="Cystine-knot_cytokine"/>
</dbReference>
<dbReference type="EMBL" id="JAICCE010000014">
    <property type="protein sequence ID" value="KAG9268670.1"/>
    <property type="molecule type" value="Genomic_DNA"/>
</dbReference>
<proteinExistence type="inferred from homology"/>
<protein>
    <recommendedName>
        <fullName evidence="6">Left-right determination factor</fullName>
    </recommendedName>
</protein>
<dbReference type="PANTHER" id="PTHR11848:SF226">
    <property type="entry name" value="LEFT-RIGHT DETERMINATION FACTOR"/>
    <property type="match status" value="1"/>
</dbReference>
<dbReference type="CDD" id="cd13758">
    <property type="entry name" value="TGF_beta_LEFTY1_2"/>
    <property type="match status" value="1"/>
</dbReference>
<evidence type="ECO:0000256" key="6">
    <source>
        <dbReference type="PIRNR" id="PIRNR037402"/>
    </source>
</evidence>
<dbReference type="Pfam" id="PF00688">
    <property type="entry name" value="TGFb_propeptide"/>
    <property type="match status" value="1"/>
</dbReference>
<dbReference type="GO" id="GO:0009948">
    <property type="term" value="P:anterior/posterior axis specification"/>
    <property type="evidence" value="ECO:0007669"/>
    <property type="project" value="TreeGrafter"/>
</dbReference>
<evidence type="ECO:0000256" key="1">
    <source>
        <dbReference type="ARBA" id="ARBA00004613"/>
    </source>
</evidence>
<dbReference type="Gene3D" id="2.10.90.10">
    <property type="entry name" value="Cystine-knot cytokines"/>
    <property type="match status" value="1"/>
</dbReference>
<dbReference type="FunFam" id="2.10.90.10:FF:000047">
    <property type="entry name" value="Left-right determination factor"/>
    <property type="match status" value="1"/>
</dbReference>
<keyword evidence="6" id="KW-0202">Cytokine</keyword>
<reference evidence="9 10" key="1">
    <citation type="submission" date="2021-07" db="EMBL/GenBank/DDBJ databases">
        <authorList>
            <person name="Imarazene B."/>
            <person name="Zahm M."/>
            <person name="Klopp C."/>
            <person name="Cabau C."/>
            <person name="Beille S."/>
            <person name="Jouanno E."/>
            <person name="Castinel A."/>
            <person name="Lluch J."/>
            <person name="Gil L."/>
            <person name="Kuchtly C."/>
            <person name="Lopez Roques C."/>
            <person name="Donnadieu C."/>
            <person name="Parrinello H."/>
            <person name="Journot L."/>
            <person name="Du K."/>
            <person name="Schartl M."/>
            <person name="Retaux S."/>
            <person name="Guiguen Y."/>
        </authorList>
    </citation>
    <scope>NUCLEOTIDE SEQUENCE [LARGE SCALE GENOMIC DNA]</scope>
    <source>
        <strain evidence="9">Pach_M1</strain>
        <tissue evidence="9">Testis</tissue>
    </source>
</reference>
<dbReference type="InterPro" id="IPR015615">
    <property type="entry name" value="TGF-beta-rel"/>
</dbReference>
<dbReference type="GO" id="GO:0008083">
    <property type="term" value="F:growth factor activity"/>
    <property type="evidence" value="ECO:0007669"/>
    <property type="project" value="UniProtKB-UniRule"/>
</dbReference>
<evidence type="ECO:0000259" key="8">
    <source>
        <dbReference type="PROSITE" id="PS51362"/>
    </source>
</evidence>
<keyword evidence="3 6" id="KW-0964">Secreted</keyword>
<name>A0A8T2LAK3_ASTMX</name>
<dbReference type="Proteomes" id="UP000752171">
    <property type="component" value="Unassembled WGS sequence"/>
</dbReference>
<evidence type="ECO:0000313" key="9">
    <source>
        <dbReference type="EMBL" id="KAG9268670.1"/>
    </source>
</evidence>
<dbReference type="Gene3D" id="2.60.120.970">
    <property type="match status" value="1"/>
</dbReference>
<dbReference type="SUPFAM" id="SSF57501">
    <property type="entry name" value="Cystine-knot cytokines"/>
    <property type="match status" value="1"/>
</dbReference>
<dbReference type="InterPro" id="IPR003942">
    <property type="entry name" value="LRDF"/>
</dbReference>
<evidence type="ECO:0000256" key="5">
    <source>
        <dbReference type="ARBA" id="ARBA00023157"/>
    </source>
</evidence>
<sequence>MQGIQLYIMGKAHSASVTSTVVSELAALSNMALLMHMFLFAVVISTAQGWETDGMKEAILQKLGLTEFPRIEKRDLENLVIPTYVKNKYVSMLKKHNKRRRRSLPSLAGILRSSHAGIDIPGEMKYSDRTRQHFVFDMESRLQENSEVTMAELRLYQTAPLHQLTSEKKKQRPVNNARVSIYWVGGKSDGSNQTALIDSRLVPLHEAGWRNFDVTQAVHYWSKSQKKSPMHLEVWIEGERPGKHAAEMAKRVRFTTQHNPENTLTKSAGTPELVLYTLNLEEYGSPGDCRQGADNVMCCREEHYIDFRELTWTQYWIIEPAGYQAFQCQGGCKQPKRSYGYGQRTCRVAQTAPLPVMYLVKKGEHTAIEVAEFPNMIVEKCGCSMDKLFTA</sequence>
<organism evidence="9 10">
    <name type="scientific">Astyanax mexicanus</name>
    <name type="common">Blind cave fish</name>
    <name type="synonym">Astyanax fasciatus mexicanus</name>
    <dbReference type="NCBI Taxonomy" id="7994"/>
    <lineage>
        <taxon>Eukaryota</taxon>
        <taxon>Metazoa</taxon>
        <taxon>Chordata</taxon>
        <taxon>Craniata</taxon>
        <taxon>Vertebrata</taxon>
        <taxon>Euteleostomi</taxon>
        <taxon>Actinopterygii</taxon>
        <taxon>Neopterygii</taxon>
        <taxon>Teleostei</taxon>
        <taxon>Ostariophysi</taxon>
        <taxon>Characiformes</taxon>
        <taxon>Characoidei</taxon>
        <taxon>Acestrorhamphidae</taxon>
        <taxon>Acestrorhamphinae</taxon>
        <taxon>Astyanax</taxon>
    </lineage>
</organism>
<dbReference type="PANTHER" id="PTHR11848">
    <property type="entry name" value="TGF-BETA FAMILY"/>
    <property type="match status" value="1"/>
</dbReference>
<evidence type="ECO:0000256" key="3">
    <source>
        <dbReference type="ARBA" id="ARBA00022525"/>
    </source>
</evidence>
<accession>A0A8T2LAK3</accession>
<keyword evidence="5" id="KW-1015">Disulfide bond</keyword>
<comment type="similarity">
    <text evidence="2 6 7">Belongs to the TGF-beta family.</text>
</comment>
<dbReference type="InterPro" id="IPR001839">
    <property type="entry name" value="TGF-b_C"/>
</dbReference>
<dbReference type="PROSITE" id="PS51362">
    <property type="entry name" value="TGF_BETA_2"/>
    <property type="match status" value="1"/>
</dbReference>
<feature type="domain" description="TGF-beta family profile" evidence="8">
    <location>
        <begin position="280"/>
        <end position="384"/>
    </location>
</feature>
<dbReference type="PRINTS" id="PR01427">
    <property type="entry name" value="TGFBETA4"/>
</dbReference>
<keyword evidence="4 6" id="KW-0339">Growth factor</keyword>
<dbReference type="PIRSF" id="PIRSF037402">
    <property type="entry name" value="TGFb4"/>
    <property type="match status" value="1"/>
</dbReference>
<evidence type="ECO:0000256" key="4">
    <source>
        <dbReference type="ARBA" id="ARBA00023030"/>
    </source>
</evidence>
<dbReference type="GO" id="GO:0005615">
    <property type="term" value="C:extracellular space"/>
    <property type="evidence" value="ECO:0007669"/>
    <property type="project" value="UniProtKB-UniRule"/>
</dbReference>
<dbReference type="FunFam" id="2.60.120.970:FF:000024">
    <property type="entry name" value="Left-right determination factor"/>
    <property type="match status" value="1"/>
</dbReference>
<dbReference type="PROSITE" id="PS00250">
    <property type="entry name" value="TGF_BETA_1"/>
    <property type="match status" value="1"/>
</dbReference>
<comment type="caution">
    <text evidence="9">The sequence shown here is derived from an EMBL/GenBank/DDBJ whole genome shotgun (WGS) entry which is preliminary data.</text>
</comment>
<evidence type="ECO:0000313" key="10">
    <source>
        <dbReference type="Proteomes" id="UP000752171"/>
    </source>
</evidence>
<dbReference type="SMART" id="SM00204">
    <property type="entry name" value="TGFB"/>
    <property type="match status" value="1"/>
</dbReference>
<dbReference type="GO" id="GO:0005160">
    <property type="term" value="F:transforming growth factor beta receptor binding"/>
    <property type="evidence" value="ECO:0007669"/>
    <property type="project" value="InterPro"/>
</dbReference>
<dbReference type="InterPro" id="IPR001111">
    <property type="entry name" value="TGF-b_propeptide"/>
</dbReference>
<dbReference type="AlphaFoldDB" id="A0A8T2LAK3"/>
<evidence type="ECO:0000256" key="7">
    <source>
        <dbReference type="RuleBase" id="RU000354"/>
    </source>
</evidence>
<comment type="subcellular location">
    <subcellularLocation>
        <location evidence="1 6">Secreted</location>
    </subcellularLocation>
</comment>
<dbReference type="GO" id="GO:0005125">
    <property type="term" value="F:cytokine activity"/>
    <property type="evidence" value="ECO:0007669"/>
    <property type="project" value="UniProtKB-UniRule"/>
</dbReference>
<evidence type="ECO:0000256" key="2">
    <source>
        <dbReference type="ARBA" id="ARBA00006656"/>
    </source>
</evidence>